<dbReference type="Pfam" id="PF13279">
    <property type="entry name" value="4HBT_2"/>
    <property type="match status" value="1"/>
</dbReference>
<evidence type="ECO:0000256" key="1">
    <source>
        <dbReference type="ARBA" id="ARBA00022801"/>
    </source>
</evidence>
<dbReference type="PANTHER" id="PTHR31793:SF37">
    <property type="entry name" value="ACYL-COA THIOESTER HYDROLASE YBGC"/>
    <property type="match status" value="1"/>
</dbReference>
<dbReference type="AlphaFoldDB" id="A0A0P7BZZ4"/>
<dbReference type="SUPFAM" id="SSF54637">
    <property type="entry name" value="Thioesterase/thiol ester dehydrase-isomerase"/>
    <property type="match status" value="1"/>
</dbReference>
<keyword evidence="3" id="KW-1185">Reference proteome</keyword>
<sequence>MENTFSQNIKITPEHLDELNHVNNVVYLKFMEKAAIDHWYHVATEEERESVRWIARRHEIDYLRPAFLNDELTIETWVEKHDAISTERHYLISKNGQPVVKALTLWIALDPVSMKPKRLPAELMAKFDRLF</sequence>
<dbReference type="OrthoDB" id="9801517at2"/>
<dbReference type="CDD" id="cd00586">
    <property type="entry name" value="4HBT"/>
    <property type="match status" value="1"/>
</dbReference>
<dbReference type="Proteomes" id="UP000050454">
    <property type="component" value="Unassembled WGS sequence"/>
</dbReference>
<name>A0A0P7BZZ4_9BACT</name>
<accession>A0A0P7BZZ4</accession>
<gene>
    <name evidence="2" type="ORF">AFM12_11365</name>
</gene>
<dbReference type="GO" id="GO:0047617">
    <property type="term" value="F:fatty acyl-CoA hydrolase activity"/>
    <property type="evidence" value="ECO:0007669"/>
    <property type="project" value="TreeGrafter"/>
</dbReference>
<dbReference type="Gene3D" id="3.10.129.10">
    <property type="entry name" value="Hotdog Thioesterase"/>
    <property type="match status" value="1"/>
</dbReference>
<evidence type="ECO:0000313" key="2">
    <source>
        <dbReference type="EMBL" id="KPM47839.1"/>
    </source>
</evidence>
<proteinExistence type="predicted"/>
<reference evidence="2 3" key="1">
    <citation type="submission" date="2015-07" db="EMBL/GenBank/DDBJ databases">
        <title>The draft genome sequence of Leadbetterella sp. JN14-9.</title>
        <authorList>
            <person name="Liu Y."/>
            <person name="Du J."/>
            <person name="Shao Z."/>
        </authorList>
    </citation>
    <scope>NUCLEOTIDE SEQUENCE [LARGE SCALE GENOMIC DNA]</scope>
    <source>
        <strain evidence="2 3">JN14-9</strain>
    </source>
</reference>
<evidence type="ECO:0008006" key="4">
    <source>
        <dbReference type="Google" id="ProtNLM"/>
    </source>
</evidence>
<dbReference type="EMBL" id="LGTQ01000009">
    <property type="protein sequence ID" value="KPM47839.1"/>
    <property type="molecule type" value="Genomic_DNA"/>
</dbReference>
<dbReference type="InterPro" id="IPR029069">
    <property type="entry name" value="HotDog_dom_sf"/>
</dbReference>
<dbReference type="InterPro" id="IPR050563">
    <property type="entry name" value="4-hydroxybenzoyl-CoA_TE"/>
</dbReference>
<evidence type="ECO:0000313" key="3">
    <source>
        <dbReference type="Proteomes" id="UP000050454"/>
    </source>
</evidence>
<keyword evidence="1" id="KW-0378">Hydrolase</keyword>
<comment type="caution">
    <text evidence="2">The sequence shown here is derived from an EMBL/GenBank/DDBJ whole genome shotgun (WGS) entry which is preliminary data.</text>
</comment>
<dbReference type="PATRIC" id="fig|1605367.3.peg.3668"/>
<dbReference type="RefSeq" id="WP_055148269.1">
    <property type="nucleotide sequence ID" value="NZ_JXSZ01000009.1"/>
</dbReference>
<protein>
    <recommendedName>
        <fullName evidence="4">Thioesterase</fullName>
    </recommendedName>
</protein>
<dbReference type="STRING" id="1605367.AFM12_11365"/>
<dbReference type="PANTHER" id="PTHR31793">
    <property type="entry name" value="4-HYDROXYBENZOYL-COA THIOESTERASE FAMILY MEMBER"/>
    <property type="match status" value="1"/>
</dbReference>
<organism evidence="2 3">
    <name type="scientific">Jiulongibacter sediminis</name>
    <dbReference type="NCBI Taxonomy" id="1605367"/>
    <lineage>
        <taxon>Bacteria</taxon>
        <taxon>Pseudomonadati</taxon>
        <taxon>Bacteroidota</taxon>
        <taxon>Cytophagia</taxon>
        <taxon>Cytophagales</taxon>
        <taxon>Leadbetterellaceae</taxon>
        <taxon>Jiulongibacter</taxon>
    </lineage>
</organism>